<protein>
    <submittedName>
        <fullName evidence="1">DUF2171 domain-containing protein</fullName>
    </submittedName>
</protein>
<evidence type="ECO:0000313" key="1">
    <source>
        <dbReference type="EMBL" id="MFD1122047.1"/>
    </source>
</evidence>
<name>A0ABW3P981_9PROT</name>
<evidence type="ECO:0000313" key="2">
    <source>
        <dbReference type="Proteomes" id="UP001597206"/>
    </source>
</evidence>
<sequence length="80" mass="9015">MIEAHEIKEDMPVVTAQAEEFAVVDHTTGPDTIKLKKDDSGIHHYIPVTWVISTEGGVVKINRTLEQVKKEWTTQAMENV</sequence>
<gene>
    <name evidence="1" type="ORF">ACFQ2T_06000</name>
</gene>
<dbReference type="Proteomes" id="UP001597206">
    <property type="component" value="Unassembled WGS sequence"/>
</dbReference>
<accession>A0ABW3P981</accession>
<proteinExistence type="predicted"/>
<dbReference type="RefSeq" id="WP_379031859.1">
    <property type="nucleotide sequence ID" value="NZ_JBHTLN010000001.1"/>
</dbReference>
<comment type="caution">
    <text evidence="1">The sequence shown here is derived from an EMBL/GenBank/DDBJ whole genome shotgun (WGS) entry which is preliminary data.</text>
</comment>
<keyword evidence="2" id="KW-1185">Reference proteome</keyword>
<dbReference type="Pfam" id="PF09939">
    <property type="entry name" value="DUF2171"/>
    <property type="match status" value="1"/>
</dbReference>
<dbReference type="InterPro" id="IPR018684">
    <property type="entry name" value="DUF2171"/>
</dbReference>
<organism evidence="1 2">
    <name type="scientific">Methylophilus flavus</name>
    <dbReference type="NCBI Taxonomy" id="640084"/>
    <lineage>
        <taxon>Bacteria</taxon>
        <taxon>Pseudomonadati</taxon>
        <taxon>Pseudomonadota</taxon>
        <taxon>Betaproteobacteria</taxon>
        <taxon>Nitrosomonadales</taxon>
        <taxon>Methylophilaceae</taxon>
        <taxon>Methylophilus</taxon>
    </lineage>
</organism>
<reference evidence="2" key="1">
    <citation type="journal article" date="2019" name="Int. J. Syst. Evol. Microbiol.">
        <title>The Global Catalogue of Microorganisms (GCM) 10K type strain sequencing project: providing services to taxonomists for standard genome sequencing and annotation.</title>
        <authorList>
            <consortium name="The Broad Institute Genomics Platform"/>
            <consortium name="The Broad Institute Genome Sequencing Center for Infectious Disease"/>
            <person name="Wu L."/>
            <person name="Ma J."/>
        </authorList>
    </citation>
    <scope>NUCLEOTIDE SEQUENCE [LARGE SCALE GENOMIC DNA]</scope>
    <source>
        <strain evidence="2">CCUG 58411</strain>
    </source>
</reference>
<dbReference type="EMBL" id="JBHTLN010000001">
    <property type="protein sequence ID" value="MFD1122047.1"/>
    <property type="molecule type" value="Genomic_DNA"/>
</dbReference>